<keyword evidence="1" id="KW-0812">Transmembrane</keyword>
<keyword evidence="1" id="KW-0472">Membrane</keyword>
<keyword evidence="1" id="KW-1133">Transmembrane helix</keyword>
<feature type="transmembrane region" description="Helical" evidence="1">
    <location>
        <begin position="7"/>
        <end position="24"/>
    </location>
</feature>
<dbReference type="GeneID" id="66145275"/>
<comment type="caution">
    <text evidence="2">The sequence shown here is derived from an EMBL/GenBank/DDBJ whole genome shotgun (WGS) entry which is preliminary data.</text>
</comment>
<evidence type="ECO:0000313" key="3">
    <source>
        <dbReference type="Proteomes" id="UP000720124"/>
    </source>
</evidence>
<keyword evidence="3" id="KW-1185">Reference proteome</keyword>
<dbReference type="EMBL" id="JABTXI010000009">
    <property type="protein sequence ID" value="MBY3592648.1"/>
    <property type="molecule type" value="Genomic_DNA"/>
</dbReference>
<gene>
    <name evidence="2" type="ORF">HJA87_22600</name>
</gene>
<sequence length="53" mass="5573">MSMTLGALMATGGAAVAGYMFLYASQPVKLVIWSIPITVMALGVAILWDDIRG</sequence>
<organism evidence="2 3">
    <name type="scientific">Rhizobium bangladeshense</name>
    <dbReference type="NCBI Taxonomy" id="1138189"/>
    <lineage>
        <taxon>Bacteria</taxon>
        <taxon>Pseudomonadati</taxon>
        <taxon>Pseudomonadota</taxon>
        <taxon>Alphaproteobacteria</taxon>
        <taxon>Hyphomicrobiales</taxon>
        <taxon>Rhizobiaceae</taxon>
        <taxon>Rhizobium/Agrobacterium group</taxon>
        <taxon>Rhizobium</taxon>
    </lineage>
</organism>
<name>A0ABS7LN19_9HYPH</name>
<evidence type="ECO:0000313" key="2">
    <source>
        <dbReference type="EMBL" id="MBY3592648.1"/>
    </source>
</evidence>
<proteinExistence type="predicted"/>
<protein>
    <submittedName>
        <fullName evidence="2">Uncharacterized protein</fullName>
    </submittedName>
</protein>
<accession>A0ABS7LN19</accession>
<feature type="transmembrane region" description="Helical" evidence="1">
    <location>
        <begin position="30"/>
        <end position="48"/>
    </location>
</feature>
<evidence type="ECO:0000256" key="1">
    <source>
        <dbReference type="SAM" id="Phobius"/>
    </source>
</evidence>
<reference evidence="2 3" key="1">
    <citation type="submission" date="2020-06" db="EMBL/GenBank/DDBJ databases">
        <title>Global-level population genomics: horizontal gene transfer, symbiosis and evolution in Rhizobia.</title>
        <authorList>
            <person name="Gai Y."/>
        </authorList>
    </citation>
    <scope>NUCLEOTIDE SEQUENCE [LARGE SCALE GENOMIC DNA]</scope>
    <source>
        <strain evidence="2 3">PLR6_1b</strain>
    </source>
</reference>
<dbReference type="RefSeq" id="WP_207603173.1">
    <property type="nucleotide sequence ID" value="NZ_CP071612.1"/>
</dbReference>
<dbReference type="Proteomes" id="UP000720124">
    <property type="component" value="Unassembled WGS sequence"/>
</dbReference>